<organism evidence="1 2">
    <name type="scientific">Linderina macrospora</name>
    <dbReference type="NCBI Taxonomy" id="4868"/>
    <lineage>
        <taxon>Eukaryota</taxon>
        <taxon>Fungi</taxon>
        <taxon>Fungi incertae sedis</taxon>
        <taxon>Zoopagomycota</taxon>
        <taxon>Kickxellomycotina</taxon>
        <taxon>Kickxellomycetes</taxon>
        <taxon>Kickxellales</taxon>
        <taxon>Kickxellaceae</taxon>
        <taxon>Linderina</taxon>
    </lineage>
</organism>
<feature type="non-terminal residue" evidence="1">
    <location>
        <position position="1"/>
    </location>
</feature>
<evidence type="ECO:0000313" key="2">
    <source>
        <dbReference type="Proteomes" id="UP001150603"/>
    </source>
</evidence>
<sequence length="408" mass="44492">RRYYVCKSNQPVLEYFETPGGSPIGSINLRGAVVKTGRTPSESTPTLRSKSNQKESDIFRHAFLIEELPKRAGKERIAHPLWADSDRERDEWVAALRYVTVRDAEGPQRANDEVAKYAVLLNGKNDKLPMIQQIQTSITHEQGARRSLEYNRMRQEQRQIPDGAVGKNAVTSLQRRPSTARANMGSAGSPLTNQVWPATSSMGDMDRYISNGAGKDYADIKNTGVTHPLNLGPPGALEPPPPHLPVDARPRSLSFPPNEGRHISTDDRDDCDGAGKAAQHTVAKPSPQEIAARLSASFAEFSTPSSEQKKDRHLSPIADDSVSEQYTIDSSMYSTSRENDARNGLSIMSSHPTIDNRESVLSLPDSFTSPHDVDNERASMVMSPGLNGVSGPPATAPPTTLTFQGLGS</sequence>
<dbReference type="Proteomes" id="UP001150603">
    <property type="component" value="Unassembled WGS sequence"/>
</dbReference>
<reference evidence="1" key="1">
    <citation type="submission" date="2022-07" db="EMBL/GenBank/DDBJ databases">
        <title>Phylogenomic reconstructions and comparative analyses of Kickxellomycotina fungi.</title>
        <authorList>
            <person name="Reynolds N.K."/>
            <person name="Stajich J.E."/>
            <person name="Barry K."/>
            <person name="Grigoriev I.V."/>
            <person name="Crous P."/>
            <person name="Smith M.E."/>
        </authorList>
    </citation>
    <scope>NUCLEOTIDE SEQUENCE</scope>
    <source>
        <strain evidence="1">NRRL 5244</strain>
    </source>
</reference>
<evidence type="ECO:0000313" key="1">
    <source>
        <dbReference type="EMBL" id="KAJ1933113.1"/>
    </source>
</evidence>
<dbReference type="EMBL" id="JANBPW010005213">
    <property type="protein sequence ID" value="KAJ1933113.1"/>
    <property type="molecule type" value="Genomic_DNA"/>
</dbReference>
<proteinExistence type="predicted"/>
<name>A0ACC1J0K1_9FUNG</name>
<accession>A0ACC1J0K1</accession>
<keyword evidence="2" id="KW-1185">Reference proteome</keyword>
<comment type="caution">
    <text evidence="1">The sequence shown here is derived from an EMBL/GenBank/DDBJ whole genome shotgun (WGS) entry which is preliminary data.</text>
</comment>
<feature type="non-terminal residue" evidence="1">
    <location>
        <position position="408"/>
    </location>
</feature>
<protein>
    <submittedName>
        <fullName evidence="1">Rho GTPase activating protein</fullName>
    </submittedName>
</protein>
<gene>
    <name evidence="1" type="primary">BEM3</name>
    <name evidence="1" type="ORF">FBU59_006144</name>
</gene>